<name>A0ABS0PGX2_9BRAD</name>
<sequence length="309" mass="34485">MIRAAAFNQGKFPTITFANLAKTPLEVDLKKLVAALEKQLERDFVPIWGYPAKLQISDKPKPNEWQIVFLDDSDAADALGYHDLTKDGQPVSKVFVKSTIAAGEKVSVTTSHELLEMLIDPGAQMWAQGGNGLFYAYEMCDAVEDGEYEIDGIAVSNFVYPSFFESWHKPRSVQFDHLNKVSKPFQTLKNGYQIVSNGSAAREIFGSRHKERHFHEVEDRTMHRSEYRKRIANVRAARVNLPTALVTETRLAADTRTPRAAVLHHAGRLLTELAAMVDPLPGGDPFELARRGPESRVVDPLPGGDPFEL</sequence>
<comment type="caution">
    <text evidence="2">The sequence shown here is derived from an EMBL/GenBank/DDBJ whole genome shotgun (WGS) entry which is preliminary data.</text>
</comment>
<dbReference type="Proteomes" id="UP000807370">
    <property type="component" value="Unassembled WGS sequence"/>
</dbReference>
<dbReference type="RefSeq" id="WP_197957790.1">
    <property type="nucleotide sequence ID" value="NZ_JACCHP010000001.1"/>
</dbReference>
<feature type="compositionally biased region" description="Basic and acidic residues" evidence="1">
    <location>
        <begin position="287"/>
        <end position="297"/>
    </location>
</feature>
<reference evidence="2 3" key="1">
    <citation type="submission" date="2020-07" db="EMBL/GenBank/DDBJ databases">
        <title>Bradyrhizobium diversity isolated from nodules of indigenous legumes of Western Australia.</title>
        <authorList>
            <person name="Klepa M.S."/>
        </authorList>
    </citation>
    <scope>NUCLEOTIDE SEQUENCE [LARGE SCALE GENOMIC DNA]</scope>
    <source>
        <strain evidence="2 3">CNPSo 4010</strain>
    </source>
</reference>
<evidence type="ECO:0000313" key="3">
    <source>
        <dbReference type="Proteomes" id="UP000807370"/>
    </source>
</evidence>
<dbReference type="EMBL" id="JACCHP010000001">
    <property type="protein sequence ID" value="MBH5396355.1"/>
    <property type="molecule type" value="Genomic_DNA"/>
</dbReference>
<gene>
    <name evidence="2" type="ORF">HZZ13_00780</name>
</gene>
<proteinExistence type="predicted"/>
<keyword evidence="3" id="KW-1185">Reference proteome</keyword>
<organism evidence="2 3">
    <name type="scientific">Bradyrhizobium agreste</name>
    <dbReference type="NCBI Taxonomy" id="2751811"/>
    <lineage>
        <taxon>Bacteria</taxon>
        <taxon>Pseudomonadati</taxon>
        <taxon>Pseudomonadota</taxon>
        <taxon>Alphaproteobacteria</taxon>
        <taxon>Hyphomicrobiales</taxon>
        <taxon>Nitrobacteraceae</taxon>
        <taxon>Bradyrhizobium</taxon>
    </lineage>
</organism>
<feature type="region of interest" description="Disordered" evidence="1">
    <location>
        <begin position="285"/>
        <end position="309"/>
    </location>
</feature>
<accession>A0ABS0PGX2</accession>
<evidence type="ECO:0000256" key="1">
    <source>
        <dbReference type="SAM" id="MobiDB-lite"/>
    </source>
</evidence>
<evidence type="ECO:0000313" key="2">
    <source>
        <dbReference type="EMBL" id="MBH5396355.1"/>
    </source>
</evidence>
<protein>
    <submittedName>
        <fullName evidence="2">Uncharacterized protein</fullName>
    </submittedName>
</protein>